<evidence type="ECO:0000256" key="7">
    <source>
        <dbReference type="ARBA" id="ARBA00023136"/>
    </source>
</evidence>
<dbReference type="Proteomes" id="UP000008792">
    <property type="component" value="Unassembled WGS sequence"/>
</dbReference>
<accession>B4LQL3</accession>
<evidence type="ECO:0000256" key="5">
    <source>
        <dbReference type="ARBA" id="ARBA00022725"/>
    </source>
</evidence>
<dbReference type="GO" id="GO:0005549">
    <property type="term" value="F:odorant binding"/>
    <property type="evidence" value="ECO:0007669"/>
    <property type="project" value="InterPro"/>
</dbReference>
<keyword evidence="3 10" id="KW-0716">Sensory transduction</keyword>
<organism evidence="11 12">
    <name type="scientific">Drosophila virilis</name>
    <name type="common">Fruit fly</name>
    <dbReference type="NCBI Taxonomy" id="7244"/>
    <lineage>
        <taxon>Eukaryota</taxon>
        <taxon>Metazoa</taxon>
        <taxon>Ecdysozoa</taxon>
        <taxon>Arthropoda</taxon>
        <taxon>Hexapoda</taxon>
        <taxon>Insecta</taxon>
        <taxon>Pterygota</taxon>
        <taxon>Neoptera</taxon>
        <taxon>Endopterygota</taxon>
        <taxon>Diptera</taxon>
        <taxon>Brachycera</taxon>
        <taxon>Muscomorpha</taxon>
        <taxon>Ephydroidea</taxon>
        <taxon>Drosophilidae</taxon>
        <taxon>Drosophila</taxon>
    </lineage>
</organism>
<evidence type="ECO:0000313" key="12">
    <source>
        <dbReference type="Proteomes" id="UP000008792"/>
    </source>
</evidence>
<dbReference type="GO" id="GO:0005886">
    <property type="term" value="C:plasma membrane"/>
    <property type="evidence" value="ECO:0007669"/>
    <property type="project" value="UniProtKB-SubCell"/>
</dbReference>
<protein>
    <recommendedName>
        <fullName evidence="10">Odorant receptor</fullName>
    </recommendedName>
</protein>
<dbReference type="FunCoup" id="B4LQL3">
    <property type="interactions" value="18"/>
</dbReference>
<feature type="transmembrane region" description="Helical" evidence="10">
    <location>
        <begin position="172"/>
        <end position="191"/>
    </location>
</feature>
<keyword evidence="2" id="KW-1003">Cell membrane</keyword>
<keyword evidence="4 10" id="KW-0812">Transmembrane</keyword>
<dbReference type="HOGENOM" id="CLU_694977_0_0_1"/>
<dbReference type="AlphaFoldDB" id="B4LQL3"/>
<name>B4LQL3_DROVI</name>
<keyword evidence="9 10" id="KW-0807">Transducer</keyword>
<keyword evidence="5 10" id="KW-0552">Olfaction</keyword>
<comment type="similarity">
    <text evidence="10">Belongs to the insect chemoreceptor superfamily. Heteromeric odorant receptor channel (TC 1.A.69) family.</text>
</comment>
<dbReference type="PANTHER" id="PTHR21137">
    <property type="entry name" value="ODORANT RECEPTOR"/>
    <property type="match status" value="1"/>
</dbReference>
<dbReference type="OrthoDB" id="6765072at2759"/>
<evidence type="ECO:0000256" key="6">
    <source>
        <dbReference type="ARBA" id="ARBA00022989"/>
    </source>
</evidence>
<dbReference type="eggNOG" id="ENOG502T8K5">
    <property type="taxonomic scope" value="Eukaryota"/>
</dbReference>
<feature type="transmembrane region" description="Helical" evidence="10">
    <location>
        <begin position="67"/>
        <end position="86"/>
    </location>
</feature>
<proteinExistence type="inferred from homology"/>
<feature type="transmembrane region" description="Helical" evidence="10">
    <location>
        <begin position="198"/>
        <end position="216"/>
    </location>
</feature>
<evidence type="ECO:0000256" key="9">
    <source>
        <dbReference type="ARBA" id="ARBA00023224"/>
    </source>
</evidence>
<feature type="transmembrane region" description="Helical" evidence="10">
    <location>
        <begin position="302"/>
        <end position="321"/>
    </location>
</feature>
<dbReference type="GO" id="GO:0007165">
    <property type="term" value="P:signal transduction"/>
    <property type="evidence" value="ECO:0007669"/>
    <property type="project" value="UniProtKB-KW"/>
</dbReference>
<keyword evidence="12" id="KW-1185">Reference proteome</keyword>
<feature type="transmembrane region" description="Helical" evidence="10">
    <location>
        <begin position="274"/>
        <end position="295"/>
    </location>
</feature>
<dbReference type="InParanoid" id="B4LQL3"/>
<dbReference type="PANTHER" id="PTHR21137:SF35">
    <property type="entry name" value="ODORANT RECEPTOR 19A-RELATED"/>
    <property type="match status" value="1"/>
</dbReference>
<evidence type="ECO:0000256" key="2">
    <source>
        <dbReference type="ARBA" id="ARBA00022475"/>
    </source>
</evidence>
<comment type="caution">
    <text evidence="10">Lacks conserved residue(s) required for the propagation of feature annotation.</text>
</comment>
<evidence type="ECO:0000256" key="4">
    <source>
        <dbReference type="ARBA" id="ARBA00022692"/>
    </source>
</evidence>
<dbReference type="STRING" id="7244.B4LQL3"/>
<reference evidence="11 12" key="1">
    <citation type="journal article" date="2007" name="Nature">
        <title>Evolution of genes and genomes on the Drosophila phylogeny.</title>
        <authorList>
            <consortium name="Drosophila 12 Genomes Consortium"/>
            <person name="Clark A.G."/>
            <person name="Eisen M.B."/>
            <person name="Smith D.R."/>
            <person name="Bergman C.M."/>
            <person name="Oliver B."/>
            <person name="Markow T.A."/>
            <person name="Kaufman T.C."/>
            <person name="Kellis M."/>
            <person name="Gelbart W."/>
            <person name="Iyer V.N."/>
            <person name="Pollard D.A."/>
            <person name="Sackton T.B."/>
            <person name="Larracuente A.M."/>
            <person name="Singh N.D."/>
            <person name="Abad J.P."/>
            <person name="Abt D.N."/>
            <person name="Adryan B."/>
            <person name="Aguade M."/>
            <person name="Akashi H."/>
            <person name="Anderson W.W."/>
            <person name="Aquadro C.F."/>
            <person name="Ardell D.H."/>
            <person name="Arguello R."/>
            <person name="Artieri C.G."/>
            <person name="Barbash D.A."/>
            <person name="Barker D."/>
            <person name="Barsanti P."/>
            <person name="Batterham P."/>
            <person name="Batzoglou S."/>
            <person name="Begun D."/>
            <person name="Bhutkar A."/>
            <person name="Blanco E."/>
            <person name="Bosak S.A."/>
            <person name="Bradley R.K."/>
            <person name="Brand A.D."/>
            <person name="Brent M.R."/>
            <person name="Brooks A.N."/>
            <person name="Brown R.H."/>
            <person name="Butlin R.K."/>
            <person name="Caggese C."/>
            <person name="Calvi B.R."/>
            <person name="Bernardo de Carvalho A."/>
            <person name="Caspi A."/>
            <person name="Castrezana S."/>
            <person name="Celniker S.E."/>
            <person name="Chang J.L."/>
            <person name="Chapple C."/>
            <person name="Chatterji S."/>
            <person name="Chinwalla A."/>
            <person name="Civetta A."/>
            <person name="Clifton S.W."/>
            <person name="Comeron J.M."/>
            <person name="Costello J.C."/>
            <person name="Coyne J.A."/>
            <person name="Daub J."/>
            <person name="David R.G."/>
            <person name="Delcher A.L."/>
            <person name="Delehaunty K."/>
            <person name="Do C.B."/>
            <person name="Ebling H."/>
            <person name="Edwards K."/>
            <person name="Eickbush T."/>
            <person name="Evans J.D."/>
            <person name="Filipski A."/>
            <person name="Findeiss S."/>
            <person name="Freyhult E."/>
            <person name="Fulton L."/>
            <person name="Fulton R."/>
            <person name="Garcia A.C."/>
            <person name="Gardiner A."/>
            <person name="Garfield D.A."/>
            <person name="Garvin B.E."/>
            <person name="Gibson G."/>
            <person name="Gilbert D."/>
            <person name="Gnerre S."/>
            <person name="Godfrey J."/>
            <person name="Good R."/>
            <person name="Gotea V."/>
            <person name="Gravely B."/>
            <person name="Greenberg A.J."/>
            <person name="Griffiths-Jones S."/>
            <person name="Gross S."/>
            <person name="Guigo R."/>
            <person name="Gustafson E.A."/>
            <person name="Haerty W."/>
            <person name="Hahn M.W."/>
            <person name="Halligan D.L."/>
            <person name="Halpern A.L."/>
            <person name="Halter G.M."/>
            <person name="Han M.V."/>
            <person name="Heger A."/>
            <person name="Hillier L."/>
            <person name="Hinrichs A.S."/>
            <person name="Holmes I."/>
            <person name="Hoskins R.A."/>
            <person name="Hubisz M.J."/>
            <person name="Hultmark D."/>
            <person name="Huntley M.A."/>
            <person name="Jaffe D.B."/>
            <person name="Jagadeeshan S."/>
            <person name="Jeck W.R."/>
            <person name="Johnson J."/>
            <person name="Jones C.D."/>
            <person name="Jordan W.C."/>
            <person name="Karpen G.H."/>
            <person name="Kataoka E."/>
            <person name="Keightley P.D."/>
            <person name="Kheradpour P."/>
            <person name="Kirkness E.F."/>
            <person name="Koerich L.B."/>
            <person name="Kristiansen K."/>
            <person name="Kudrna D."/>
            <person name="Kulathinal R.J."/>
            <person name="Kumar S."/>
            <person name="Kwok R."/>
            <person name="Lander E."/>
            <person name="Langley C.H."/>
            <person name="Lapoint R."/>
            <person name="Lazzaro B.P."/>
            <person name="Lee S.J."/>
            <person name="Levesque L."/>
            <person name="Li R."/>
            <person name="Lin C.F."/>
            <person name="Lin M.F."/>
            <person name="Lindblad-Toh K."/>
            <person name="Llopart A."/>
            <person name="Long M."/>
            <person name="Low L."/>
            <person name="Lozovsky E."/>
            <person name="Lu J."/>
            <person name="Luo M."/>
            <person name="Machado C.A."/>
            <person name="Makalowski W."/>
            <person name="Marzo M."/>
            <person name="Matsuda M."/>
            <person name="Matzkin L."/>
            <person name="McAllister B."/>
            <person name="McBride C.S."/>
            <person name="McKernan B."/>
            <person name="McKernan K."/>
            <person name="Mendez-Lago M."/>
            <person name="Minx P."/>
            <person name="Mollenhauer M.U."/>
            <person name="Montooth K."/>
            <person name="Mount S.M."/>
            <person name="Mu X."/>
            <person name="Myers E."/>
            <person name="Negre B."/>
            <person name="Newfeld S."/>
            <person name="Nielsen R."/>
            <person name="Noor M.A."/>
            <person name="O'Grady P."/>
            <person name="Pachter L."/>
            <person name="Papaceit M."/>
            <person name="Parisi M.J."/>
            <person name="Parisi M."/>
            <person name="Parts L."/>
            <person name="Pedersen J.S."/>
            <person name="Pesole G."/>
            <person name="Phillippy A.M."/>
            <person name="Ponting C.P."/>
            <person name="Pop M."/>
            <person name="Porcelli D."/>
            <person name="Powell J.R."/>
            <person name="Prohaska S."/>
            <person name="Pruitt K."/>
            <person name="Puig M."/>
            <person name="Quesneville H."/>
            <person name="Ram K.R."/>
            <person name="Rand D."/>
            <person name="Rasmussen M.D."/>
            <person name="Reed L.K."/>
            <person name="Reenan R."/>
            <person name="Reily A."/>
            <person name="Remington K.A."/>
            <person name="Rieger T.T."/>
            <person name="Ritchie M.G."/>
            <person name="Robin C."/>
            <person name="Rogers Y.H."/>
            <person name="Rohde C."/>
            <person name="Rozas J."/>
            <person name="Rubenfield M.J."/>
            <person name="Ruiz A."/>
            <person name="Russo S."/>
            <person name="Salzberg S.L."/>
            <person name="Sanchez-Gracia A."/>
            <person name="Saranga D.J."/>
            <person name="Sato H."/>
            <person name="Schaeffer S.W."/>
            <person name="Schatz M.C."/>
            <person name="Schlenke T."/>
            <person name="Schwartz R."/>
            <person name="Segarra C."/>
            <person name="Singh R.S."/>
            <person name="Sirot L."/>
            <person name="Sirota M."/>
            <person name="Sisneros N.B."/>
            <person name="Smith C.D."/>
            <person name="Smith T.F."/>
            <person name="Spieth J."/>
            <person name="Stage D.E."/>
            <person name="Stark A."/>
            <person name="Stephan W."/>
            <person name="Strausberg R.L."/>
            <person name="Strempel S."/>
            <person name="Sturgill D."/>
            <person name="Sutton G."/>
            <person name="Sutton G.G."/>
            <person name="Tao W."/>
            <person name="Teichmann S."/>
            <person name="Tobari Y.N."/>
            <person name="Tomimura Y."/>
            <person name="Tsolas J.M."/>
            <person name="Valente V.L."/>
            <person name="Venter E."/>
            <person name="Venter J.C."/>
            <person name="Vicario S."/>
            <person name="Vieira F.G."/>
            <person name="Vilella A.J."/>
            <person name="Villasante A."/>
            <person name="Walenz B."/>
            <person name="Wang J."/>
            <person name="Wasserman M."/>
            <person name="Watts T."/>
            <person name="Wilson D."/>
            <person name="Wilson R.K."/>
            <person name="Wing R.A."/>
            <person name="Wolfner M.F."/>
            <person name="Wong A."/>
            <person name="Wong G.K."/>
            <person name="Wu C.I."/>
            <person name="Wu G."/>
            <person name="Yamamoto D."/>
            <person name="Yang H.P."/>
            <person name="Yang S.P."/>
            <person name="Yorke J.A."/>
            <person name="Yoshida K."/>
            <person name="Zdobnov E."/>
            <person name="Zhang P."/>
            <person name="Zhang Y."/>
            <person name="Zimin A.V."/>
            <person name="Baldwin J."/>
            <person name="Abdouelleil A."/>
            <person name="Abdulkadir J."/>
            <person name="Abebe A."/>
            <person name="Abera B."/>
            <person name="Abreu J."/>
            <person name="Acer S.C."/>
            <person name="Aftuck L."/>
            <person name="Alexander A."/>
            <person name="An P."/>
            <person name="Anderson E."/>
            <person name="Anderson S."/>
            <person name="Arachi H."/>
            <person name="Azer M."/>
            <person name="Bachantsang P."/>
            <person name="Barry A."/>
            <person name="Bayul T."/>
            <person name="Berlin A."/>
            <person name="Bessette D."/>
            <person name="Bloom T."/>
            <person name="Blye J."/>
            <person name="Boguslavskiy L."/>
            <person name="Bonnet C."/>
            <person name="Boukhgalter B."/>
            <person name="Bourzgui I."/>
            <person name="Brown A."/>
            <person name="Cahill P."/>
            <person name="Channer S."/>
            <person name="Cheshatsang Y."/>
            <person name="Chuda L."/>
            <person name="Citroen M."/>
            <person name="Collymore A."/>
            <person name="Cooke P."/>
            <person name="Costello M."/>
            <person name="D'Aco K."/>
            <person name="Daza R."/>
            <person name="De Haan G."/>
            <person name="DeGray S."/>
            <person name="DeMaso C."/>
            <person name="Dhargay N."/>
            <person name="Dooley K."/>
            <person name="Dooley E."/>
            <person name="Doricent M."/>
            <person name="Dorje P."/>
            <person name="Dorjee K."/>
            <person name="Dupes A."/>
            <person name="Elong R."/>
            <person name="Falk J."/>
            <person name="Farina A."/>
            <person name="Faro S."/>
            <person name="Ferguson D."/>
            <person name="Fisher S."/>
            <person name="Foley C.D."/>
            <person name="Franke A."/>
            <person name="Friedrich D."/>
            <person name="Gadbois L."/>
            <person name="Gearin G."/>
            <person name="Gearin C.R."/>
            <person name="Giannoukos G."/>
            <person name="Goode T."/>
            <person name="Graham J."/>
            <person name="Grandbois E."/>
            <person name="Grewal S."/>
            <person name="Gyaltsen K."/>
            <person name="Hafez N."/>
            <person name="Hagos B."/>
            <person name="Hall J."/>
            <person name="Henson C."/>
            <person name="Hollinger A."/>
            <person name="Honan T."/>
            <person name="Huard M.D."/>
            <person name="Hughes L."/>
            <person name="Hurhula B."/>
            <person name="Husby M.E."/>
            <person name="Kamat A."/>
            <person name="Kanga B."/>
            <person name="Kashin S."/>
            <person name="Khazanovich D."/>
            <person name="Kisner P."/>
            <person name="Lance K."/>
            <person name="Lara M."/>
            <person name="Lee W."/>
            <person name="Lennon N."/>
            <person name="Letendre F."/>
            <person name="LeVine R."/>
            <person name="Lipovsky A."/>
            <person name="Liu X."/>
            <person name="Liu J."/>
            <person name="Liu S."/>
            <person name="Lokyitsang T."/>
            <person name="Lokyitsang Y."/>
            <person name="Lubonja R."/>
            <person name="Lui A."/>
            <person name="MacDonald P."/>
            <person name="Magnisalis V."/>
            <person name="Maru K."/>
            <person name="Matthews C."/>
            <person name="McCusker W."/>
            <person name="McDonough S."/>
            <person name="Mehta T."/>
            <person name="Meldrim J."/>
            <person name="Meneus L."/>
            <person name="Mihai O."/>
            <person name="Mihalev A."/>
            <person name="Mihova T."/>
            <person name="Mittelman R."/>
            <person name="Mlenga V."/>
            <person name="Montmayeur A."/>
            <person name="Mulrain L."/>
            <person name="Navidi A."/>
            <person name="Naylor J."/>
            <person name="Negash T."/>
            <person name="Nguyen T."/>
            <person name="Nguyen N."/>
            <person name="Nicol R."/>
            <person name="Norbu C."/>
            <person name="Norbu N."/>
            <person name="Novod N."/>
            <person name="O'Neill B."/>
            <person name="Osman S."/>
            <person name="Markiewicz E."/>
            <person name="Oyono O.L."/>
            <person name="Patti C."/>
            <person name="Phunkhang P."/>
            <person name="Pierre F."/>
            <person name="Priest M."/>
            <person name="Raghuraman S."/>
            <person name="Rege F."/>
            <person name="Reyes R."/>
            <person name="Rise C."/>
            <person name="Rogov P."/>
            <person name="Ross K."/>
            <person name="Ryan E."/>
            <person name="Settipalli S."/>
            <person name="Shea T."/>
            <person name="Sherpa N."/>
            <person name="Shi L."/>
            <person name="Shih D."/>
            <person name="Sparrow T."/>
            <person name="Spaulding J."/>
            <person name="Stalker J."/>
            <person name="Stange-Thomann N."/>
            <person name="Stavropoulos S."/>
            <person name="Stone C."/>
            <person name="Strader C."/>
            <person name="Tesfaye S."/>
            <person name="Thomson T."/>
            <person name="Thoulutsang Y."/>
            <person name="Thoulutsang D."/>
            <person name="Topham K."/>
            <person name="Topping I."/>
            <person name="Tsamla T."/>
            <person name="Vassiliev H."/>
            <person name="Vo A."/>
            <person name="Wangchuk T."/>
            <person name="Wangdi T."/>
            <person name="Weiand M."/>
            <person name="Wilkinson J."/>
            <person name="Wilson A."/>
            <person name="Yadav S."/>
            <person name="Young G."/>
            <person name="Yu Q."/>
            <person name="Zembek L."/>
            <person name="Zhong D."/>
            <person name="Zimmer A."/>
            <person name="Zwirko Z."/>
            <person name="Jaffe D.B."/>
            <person name="Alvarez P."/>
            <person name="Brockman W."/>
            <person name="Butler J."/>
            <person name="Chin C."/>
            <person name="Gnerre S."/>
            <person name="Grabherr M."/>
            <person name="Kleber M."/>
            <person name="Mauceli E."/>
            <person name="MacCallum I."/>
        </authorList>
    </citation>
    <scope>NUCLEOTIDE SEQUENCE [LARGE SCALE GENOMIC DNA]</scope>
    <source>
        <strain evidence="12">Tucson 15010-1051.87</strain>
    </source>
</reference>
<keyword evidence="8 10" id="KW-0675">Receptor</keyword>
<gene>
    <name evidence="11" type="primary">Dvir\GJ22402</name>
    <name evidence="11" type="ORF">Dvir_GJ22402</name>
</gene>
<feature type="transmembrane region" description="Helical" evidence="10">
    <location>
        <begin position="361"/>
        <end position="382"/>
    </location>
</feature>
<dbReference type="GO" id="GO:0004984">
    <property type="term" value="F:olfactory receptor activity"/>
    <property type="evidence" value="ECO:0007669"/>
    <property type="project" value="InterPro"/>
</dbReference>
<evidence type="ECO:0000256" key="3">
    <source>
        <dbReference type="ARBA" id="ARBA00022606"/>
    </source>
</evidence>
<feature type="transmembrane region" description="Helical" evidence="10">
    <location>
        <begin position="133"/>
        <end position="152"/>
    </location>
</feature>
<evidence type="ECO:0000256" key="1">
    <source>
        <dbReference type="ARBA" id="ARBA00004651"/>
    </source>
</evidence>
<sequence>MRPSVRIHKLVTNINYYAKLLGLDLLAPRLRFVFRTWITMSAPSSYLIFGVSWAFRQAQQHWMDGLKASIMLGGLINGTTELLSVIQNHSAMRNMMNYTIEIFADYESRGADYCAALNFGVDRMLKIRRIIRIGYFLSFFVMLAVPWALLFYDGTRVTVMQYEIPGLMLENNVGYTLTYLQHMIVAVVGGLGFYTTDLLVLLALVQILTFAHILQLKANVLNDALNRKEQSRYEAQVGGYADNGIQSLLLDLIKWHQLFVAYCRDVENTYHNMIAAQVLSSAISILLCFCVNLNGFHLISTIYLFVSTYSMLVYCVVGSQTEYAYDQVYDSLCNISWQELRADQRKLFGLMLKEAQNTQTMIMIGILPLSMRTALQITKLIYSISMMMMRNRN</sequence>
<dbReference type="Pfam" id="PF02949">
    <property type="entry name" value="7tm_6"/>
    <property type="match status" value="1"/>
</dbReference>
<evidence type="ECO:0000313" key="11">
    <source>
        <dbReference type="EMBL" id="EDW64470.2"/>
    </source>
</evidence>
<feature type="transmembrane region" description="Helical" evidence="10">
    <location>
        <begin position="32"/>
        <end position="55"/>
    </location>
</feature>
<comment type="subcellular location">
    <subcellularLocation>
        <location evidence="1 10">Cell membrane</location>
        <topology evidence="1 10">Multi-pass membrane protein</topology>
    </subcellularLocation>
</comment>
<dbReference type="EMBL" id="CH940649">
    <property type="protein sequence ID" value="EDW64470.2"/>
    <property type="molecule type" value="Genomic_DNA"/>
</dbReference>
<keyword evidence="7 10" id="KW-0472">Membrane</keyword>
<evidence type="ECO:0000256" key="8">
    <source>
        <dbReference type="ARBA" id="ARBA00023170"/>
    </source>
</evidence>
<keyword evidence="6 10" id="KW-1133">Transmembrane helix</keyword>
<dbReference type="InterPro" id="IPR004117">
    <property type="entry name" value="7tm6_olfct_rcpt"/>
</dbReference>
<evidence type="ECO:0000256" key="10">
    <source>
        <dbReference type="RuleBase" id="RU351113"/>
    </source>
</evidence>